<gene>
    <name evidence="3" type="ORF">PNOK_0085500</name>
</gene>
<name>A0A286UW18_9AGAM</name>
<organism evidence="3 4">
    <name type="scientific">Pyrrhoderma noxium</name>
    <dbReference type="NCBI Taxonomy" id="2282107"/>
    <lineage>
        <taxon>Eukaryota</taxon>
        <taxon>Fungi</taxon>
        <taxon>Dikarya</taxon>
        <taxon>Basidiomycota</taxon>
        <taxon>Agaricomycotina</taxon>
        <taxon>Agaricomycetes</taxon>
        <taxon>Hymenochaetales</taxon>
        <taxon>Hymenochaetaceae</taxon>
        <taxon>Pyrrhoderma</taxon>
    </lineage>
</organism>
<feature type="region of interest" description="Disordered" evidence="1">
    <location>
        <begin position="940"/>
        <end position="976"/>
    </location>
</feature>
<keyword evidence="2" id="KW-0472">Membrane</keyword>
<reference evidence="3 4" key="1">
    <citation type="journal article" date="2017" name="Mol. Ecol.">
        <title>Comparative and population genomic landscape of Phellinus noxius: A hypervariable fungus causing root rot in trees.</title>
        <authorList>
            <person name="Chung C.L."/>
            <person name="Lee T.J."/>
            <person name="Akiba M."/>
            <person name="Lee H.H."/>
            <person name="Kuo T.H."/>
            <person name="Liu D."/>
            <person name="Ke H.M."/>
            <person name="Yokoi T."/>
            <person name="Roa M.B."/>
            <person name="Lu M.J."/>
            <person name="Chang Y.Y."/>
            <person name="Ann P.J."/>
            <person name="Tsai J.N."/>
            <person name="Chen C.Y."/>
            <person name="Tzean S.S."/>
            <person name="Ota Y."/>
            <person name="Hattori T."/>
            <person name="Sahashi N."/>
            <person name="Liou R.F."/>
            <person name="Kikuchi T."/>
            <person name="Tsai I.J."/>
        </authorList>
    </citation>
    <scope>NUCLEOTIDE SEQUENCE [LARGE SCALE GENOMIC DNA]</scope>
    <source>
        <strain evidence="3 4">FFPRI411160</strain>
    </source>
</reference>
<feature type="compositionally biased region" description="Basic and acidic residues" evidence="1">
    <location>
        <begin position="1112"/>
        <end position="1123"/>
    </location>
</feature>
<dbReference type="InParanoid" id="A0A286UW18"/>
<feature type="region of interest" description="Disordered" evidence="1">
    <location>
        <begin position="132"/>
        <end position="151"/>
    </location>
</feature>
<keyword evidence="2" id="KW-1133">Transmembrane helix</keyword>
<feature type="compositionally biased region" description="Acidic residues" evidence="1">
    <location>
        <begin position="1124"/>
        <end position="1133"/>
    </location>
</feature>
<feature type="region of interest" description="Disordered" evidence="1">
    <location>
        <begin position="1471"/>
        <end position="1527"/>
    </location>
</feature>
<feature type="region of interest" description="Disordered" evidence="1">
    <location>
        <begin position="761"/>
        <end position="873"/>
    </location>
</feature>
<comment type="caution">
    <text evidence="3">The sequence shown here is derived from an EMBL/GenBank/DDBJ whole genome shotgun (WGS) entry which is preliminary data.</text>
</comment>
<protein>
    <submittedName>
        <fullName evidence="3">Replication factor-a 1</fullName>
    </submittedName>
</protein>
<feature type="compositionally biased region" description="Low complexity" evidence="1">
    <location>
        <begin position="770"/>
        <end position="788"/>
    </location>
</feature>
<dbReference type="STRING" id="2282107.A0A286UW18"/>
<feature type="region of interest" description="Disordered" evidence="1">
    <location>
        <begin position="450"/>
        <end position="521"/>
    </location>
</feature>
<evidence type="ECO:0000256" key="2">
    <source>
        <dbReference type="SAM" id="Phobius"/>
    </source>
</evidence>
<feature type="region of interest" description="Disordered" evidence="1">
    <location>
        <begin position="620"/>
        <end position="640"/>
    </location>
</feature>
<feature type="region of interest" description="Disordered" evidence="1">
    <location>
        <begin position="1171"/>
        <end position="1194"/>
    </location>
</feature>
<evidence type="ECO:0000313" key="4">
    <source>
        <dbReference type="Proteomes" id="UP000217199"/>
    </source>
</evidence>
<dbReference type="Proteomes" id="UP000217199">
    <property type="component" value="Unassembled WGS sequence"/>
</dbReference>
<feature type="region of interest" description="Disordered" evidence="1">
    <location>
        <begin position="1"/>
        <end position="23"/>
    </location>
</feature>
<feature type="compositionally biased region" description="Acidic residues" evidence="1">
    <location>
        <begin position="629"/>
        <end position="640"/>
    </location>
</feature>
<evidence type="ECO:0000256" key="1">
    <source>
        <dbReference type="SAM" id="MobiDB-lite"/>
    </source>
</evidence>
<sequence>MARSPSLRNGAFSPPLSSTGSYTTSAQTKLNIVSRLAIEGKAKQKEESASINLYLKISVPVEAVNPGQTIPLFAEENIKIHDFNVHPLDAESIPYQFSSSSSPLLHNAARALSLPERSNKNYLSLFDSATHATPGRGGAAREREIVSSSSTVPPLEERYTGYFAVSGYNICFVLPREFPPRYTSKTRIPGTDSEGDAGSIPRPGPRTPYRSGRRMSIGERNTLQFMAALSLIVPFSSKPPKSPYMLSIPLPRCLSNNIKIRLPSPASITQSFASLESDEELNTWDVATEPHVTRHTKLSSRVSAYSEYADDESSDSSATGVGISEYRLVQGTFPSTDVIRIRWASPLYVQDFPDQGDGLRRVGVDSVQGHLTCTVLEARNDGSVKMRLDYQGTLTGLWFPGVATKLGLDIGLDGQGNRVTWPDEMGSAAQWTVDGDAALTGFSIGVPKKPSLSGPSSAGLDNTLLEATPPPPSPSTQTQIQSPDQPSEPENRDTSGLLNEAPPFSGSSTASSNTGVGVGVGGGPSLLRVPLPHNRQVSAEYSFEDSATGSNLPSSILHSSGTGTDMANMVDMASRPPPITPITLHVNLNELSGGPPPRNKLTVNISGTVVVTPTVVQGRVLNGAGTSDTDSEDEDEDDADEELGSLKIPEFHVFSANLPLTENVTTIVRNQCEGASVELLNSQTAIDNGTNIGIGDNANNKNSTINDISSSNNGFGKSSLYSTGTGYGKSTTMATTMVTKRTIVPIGSQAYDGAGEDAIEECDDEERGRGCCNGRRWGSGSPGTPTPGAVMHSRYGHDGSSRKSKRGRGRGSSSRRYSRQTTPDYGEEDGEGEDDEDADGMGVGGSNRSSLAIRRGEEEEEEEEENPLAGGTLNRSLQKAFLTTLSGAGVGMMGMSSGVGMGMSTAVRDGAFVIPWVNAEVVPLAPIYHAYTRPVPTSTPSPAIVSRKRGTEVSAAGAKKKIEGDGGDGSGSGSGSGSGGWYQYQYGVTLSLPTPVDGPSEWLEFGLAPTPGRIEDMSSSGVLDLVLPKQLSRSTSLSSAFPSSYPSPQIFPSPVVGSEPWVGSRSRSGSGAEITDSRMGQPIVEVKGASVNGVPVRFECSNPSESPLPGSDGKEKERKKDMEGGDVDGEVDEKEPWTGAEGMGMTMVRVHIALAGALEVVYVVKGVLGPSTTEGTYDGNHQKGKDVDERERGTEGMEGGVDVLLPVFSIPITRFEINLKRSADIVFDSGNDPRTSISTEELVRIYKNISEGSHSYDYSNDYSNSNFDDDDQQLLLLLQQRLLQRQDTYRKASAIDVAPHIQAFNSVRLPKSLLLPKNRSSRSSSLLLDPVPSLSSSQSISWLSSTLAFFFPLQTRTRAQRRTRTGARTYEIQQQIRYGLYVFVKILPYLFVLFLFVRQTVIMNALWREQVRQQGIVEALPGRVLESMGVGMGGGEGRTVTVTRTVVATSEATKKKEGKGWFGETFTVTQVKPSSRPTSGSGSGSKTGSTESTQNSSSDEETTDEGEENDYGYESSEERETENTSLSYPLSPGSVFFFPIRLSYENVKTSAAYGWGRILKVWEVILHWPLPVEDH</sequence>
<feature type="region of interest" description="Disordered" evidence="1">
    <location>
        <begin position="185"/>
        <end position="213"/>
    </location>
</feature>
<feature type="compositionally biased region" description="Acidic residues" evidence="1">
    <location>
        <begin position="1498"/>
        <end position="1515"/>
    </location>
</feature>
<feature type="region of interest" description="Disordered" evidence="1">
    <location>
        <begin position="1097"/>
        <end position="1136"/>
    </location>
</feature>
<feature type="compositionally biased region" description="Basic and acidic residues" evidence="1">
    <location>
        <begin position="1180"/>
        <end position="1194"/>
    </location>
</feature>
<feature type="compositionally biased region" description="Low complexity" evidence="1">
    <location>
        <begin position="505"/>
        <end position="515"/>
    </location>
</feature>
<feature type="transmembrane region" description="Helical" evidence="2">
    <location>
        <begin position="1378"/>
        <end position="1397"/>
    </location>
</feature>
<keyword evidence="2" id="KW-0812">Transmembrane</keyword>
<feature type="compositionally biased region" description="Gly residues" evidence="1">
    <location>
        <begin position="967"/>
        <end position="976"/>
    </location>
</feature>
<dbReference type="OrthoDB" id="3210731at2759"/>
<feature type="compositionally biased region" description="Low complexity" evidence="1">
    <location>
        <begin position="1474"/>
        <end position="1497"/>
    </location>
</feature>
<evidence type="ECO:0000313" key="3">
    <source>
        <dbReference type="EMBL" id="PAV23787.1"/>
    </source>
</evidence>
<accession>A0A286UW18</accession>
<feature type="compositionally biased region" description="Acidic residues" evidence="1">
    <location>
        <begin position="825"/>
        <end position="839"/>
    </location>
</feature>
<keyword evidence="4" id="KW-1185">Reference proteome</keyword>
<feature type="compositionally biased region" description="Low complexity" evidence="1">
    <location>
        <begin position="475"/>
        <end position="485"/>
    </location>
</feature>
<proteinExistence type="predicted"/>
<dbReference type="EMBL" id="NBII01000001">
    <property type="protein sequence ID" value="PAV23787.1"/>
    <property type="molecule type" value="Genomic_DNA"/>
</dbReference>